<sequence length="94" mass="10144">MTHSLAQVKSQSDPSFPAKAKSSVVFPELGGPKSNVILYKPYVLRLFVMAALDSAVGTDSGFTASQRRKRKKLVSHSSFLACSAQGIIFVGKRN</sequence>
<comment type="caution">
    <text evidence="1">The sequence shown here is derived from an EMBL/GenBank/DDBJ whole genome shotgun (WGS) entry which is preliminary data.</text>
</comment>
<evidence type="ECO:0000313" key="2">
    <source>
        <dbReference type="Proteomes" id="UP000243975"/>
    </source>
</evidence>
<accession>A0A103XGL0</accession>
<dbReference type="AlphaFoldDB" id="A0A103XGL0"/>
<proteinExistence type="predicted"/>
<dbReference type="EMBL" id="LEKV01005106">
    <property type="protein sequence ID" value="KVH90329.1"/>
    <property type="molecule type" value="Genomic_DNA"/>
</dbReference>
<name>A0A103XGL0_CYNCS</name>
<keyword evidence="2" id="KW-1185">Reference proteome</keyword>
<evidence type="ECO:0000313" key="1">
    <source>
        <dbReference type="EMBL" id="KVH90329.1"/>
    </source>
</evidence>
<dbReference type="Gramene" id="KVH90329">
    <property type="protein sequence ID" value="KVH90329"/>
    <property type="gene ID" value="Ccrd_007667"/>
</dbReference>
<organism evidence="1 2">
    <name type="scientific">Cynara cardunculus var. scolymus</name>
    <name type="common">Globe artichoke</name>
    <name type="synonym">Cynara scolymus</name>
    <dbReference type="NCBI Taxonomy" id="59895"/>
    <lineage>
        <taxon>Eukaryota</taxon>
        <taxon>Viridiplantae</taxon>
        <taxon>Streptophyta</taxon>
        <taxon>Embryophyta</taxon>
        <taxon>Tracheophyta</taxon>
        <taxon>Spermatophyta</taxon>
        <taxon>Magnoliopsida</taxon>
        <taxon>eudicotyledons</taxon>
        <taxon>Gunneridae</taxon>
        <taxon>Pentapetalae</taxon>
        <taxon>asterids</taxon>
        <taxon>campanulids</taxon>
        <taxon>Asterales</taxon>
        <taxon>Asteraceae</taxon>
        <taxon>Carduoideae</taxon>
        <taxon>Cardueae</taxon>
        <taxon>Carduinae</taxon>
        <taxon>Cynara</taxon>
    </lineage>
</organism>
<gene>
    <name evidence="1" type="ORF">Ccrd_007667</name>
</gene>
<protein>
    <submittedName>
        <fullName evidence="1">Uncharacterized protein</fullName>
    </submittedName>
</protein>
<reference evidence="1 2" key="1">
    <citation type="journal article" date="2016" name="Sci. Rep.">
        <title>The genome sequence of the outbreeding globe artichoke constructed de novo incorporating a phase-aware low-pass sequencing strategy of F1 progeny.</title>
        <authorList>
            <person name="Scaglione D."/>
            <person name="Reyes-Chin-Wo S."/>
            <person name="Acquadro A."/>
            <person name="Froenicke L."/>
            <person name="Portis E."/>
            <person name="Beitel C."/>
            <person name="Tirone M."/>
            <person name="Mauro R."/>
            <person name="Lo Monaco A."/>
            <person name="Mauromicale G."/>
            <person name="Faccioli P."/>
            <person name="Cattivelli L."/>
            <person name="Rieseberg L."/>
            <person name="Michelmore R."/>
            <person name="Lanteri S."/>
        </authorList>
    </citation>
    <scope>NUCLEOTIDE SEQUENCE [LARGE SCALE GENOMIC DNA]</scope>
    <source>
        <strain evidence="1">2C</strain>
    </source>
</reference>
<dbReference type="Proteomes" id="UP000243975">
    <property type="component" value="Unassembled WGS sequence"/>
</dbReference>